<dbReference type="Gene3D" id="3.40.50.300">
    <property type="entry name" value="P-loop containing nucleotide triphosphate hydrolases"/>
    <property type="match status" value="2"/>
</dbReference>
<evidence type="ECO:0000256" key="7">
    <source>
        <dbReference type="ARBA" id="ARBA00023204"/>
    </source>
</evidence>
<dbReference type="InterPro" id="IPR012340">
    <property type="entry name" value="NA-bd_OB-fold"/>
</dbReference>
<proteinExistence type="predicted"/>
<evidence type="ECO:0000313" key="12">
    <source>
        <dbReference type="Proteomes" id="UP000317238"/>
    </source>
</evidence>
<dbReference type="GO" id="GO:0006281">
    <property type="term" value="P:DNA repair"/>
    <property type="evidence" value="ECO:0007669"/>
    <property type="project" value="UniProtKB-KW"/>
</dbReference>
<keyword evidence="3 11" id="KW-0378">Hydrolase</keyword>
<feature type="domain" description="Helicase ATP-binding" evidence="9">
    <location>
        <begin position="298"/>
        <end position="458"/>
    </location>
</feature>
<dbReference type="Gene3D" id="2.40.50.140">
    <property type="entry name" value="Nucleic acid-binding proteins"/>
    <property type="match status" value="1"/>
</dbReference>
<protein>
    <recommendedName>
        <fullName evidence="8">Probable DNA 3'-5' helicase RecG</fullName>
    </recommendedName>
</protein>
<dbReference type="AlphaFoldDB" id="A0A5C5Y801"/>
<keyword evidence="5" id="KW-0067">ATP-binding</keyword>
<dbReference type="GO" id="GO:0003678">
    <property type="term" value="F:DNA helicase activity"/>
    <property type="evidence" value="ECO:0007669"/>
    <property type="project" value="TreeGrafter"/>
</dbReference>
<dbReference type="InterPro" id="IPR011545">
    <property type="entry name" value="DEAD/DEAH_box_helicase_dom"/>
</dbReference>
<evidence type="ECO:0000256" key="5">
    <source>
        <dbReference type="ARBA" id="ARBA00022840"/>
    </source>
</evidence>
<dbReference type="SUPFAM" id="SSF50249">
    <property type="entry name" value="Nucleic acid-binding proteins"/>
    <property type="match status" value="1"/>
</dbReference>
<dbReference type="EMBL" id="SJPL01000001">
    <property type="protein sequence ID" value="TWT71797.1"/>
    <property type="molecule type" value="Genomic_DNA"/>
</dbReference>
<dbReference type="SUPFAM" id="SSF52540">
    <property type="entry name" value="P-loop containing nucleoside triphosphate hydrolases"/>
    <property type="match status" value="2"/>
</dbReference>
<dbReference type="Pfam" id="PF00270">
    <property type="entry name" value="DEAD"/>
    <property type="match status" value="1"/>
</dbReference>
<dbReference type="GO" id="GO:0016787">
    <property type="term" value="F:hydrolase activity"/>
    <property type="evidence" value="ECO:0007669"/>
    <property type="project" value="UniProtKB-KW"/>
</dbReference>
<accession>A0A5C5Y801</accession>
<dbReference type="InterPro" id="IPR027417">
    <property type="entry name" value="P-loop_NTPase"/>
</dbReference>
<dbReference type="Pfam" id="PF17191">
    <property type="entry name" value="RecG_wedge"/>
    <property type="match status" value="1"/>
</dbReference>
<dbReference type="SMART" id="SM00487">
    <property type="entry name" value="DEXDc"/>
    <property type="match status" value="1"/>
</dbReference>
<sequence>MSDASSLTPTTKIQFLAGVGPQRAERLAKLGIYTLRDLLFFFPRDYEHPAAEVAIDRLKDGQAASVTGVITDAELSARSSGKSIFGAVVTNETGSVRIVFFNQPFRADTLTFERRVMISGVPTQKGLRMEFVHPKVKILREDEAAGAGEILPVYPLTDGFKQYDIRRYTREVLEQLARETTEVMPEDLRRAVVRRLRDASIDPGGIDHDGPLPPIDRALWQIHFPTDDRSLIAARTRFVSQELLVMQLALAMRRRSLTTDLNAPVIDASPETHAAILDRFGFTLTDDQRQVVQEIRHDLRRQFPMNRLLQGDVGSGKTAVAFYAMMLAHASSHQSVLMAPTEVLARQHYENLRHIHADNSDHIGLLSGSLGTAQRRDVLQRVADGRVTMLVGTQALLYDVKFQSLGVCVIDEQHKFGVRQRTALRGDDMDPHCLVMSATPIPRSIGMTLFGDVDMSTIRQKPPGRTEVHTYLAQDEWTQRWWQFVRQRLDEGRQVYVVAPRVGPATASAPSDPSNNDANADGCEDVASVETIYAQLRDDVLADFRVGLLHGRMKPDEKNATMEAFADGAIQVLVSTTVIEVGVDVPNATVMTILGANRFGLAQLHQLRGRINRGVHPGHVAVFTDGDVPPDEVERLKIFESTDDGFELAEADFRMRGPGDMLGKQQSGLPPLRVADLARDREILAVVRELAQDMIDGDPEMNDEALSDLRRQVLRRYGDRMELADGA</sequence>
<dbReference type="PANTHER" id="PTHR47964">
    <property type="entry name" value="ATP-DEPENDENT DNA HELICASE HOMOLOG RECG, CHLOROPLASTIC"/>
    <property type="match status" value="1"/>
</dbReference>
<dbReference type="Proteomes" id="UP000317238">
    <property type="component" value="Unassembled WGS sequence"/>
</dbReference>
<evidence type="ECO:0000256" key="1">
    <source>
        <dbReference type="ARBA" id="ARBA00022741"/>
    </source>
</evidence>
<evidence type="ECO:0000256" key="2">
    <source>
        <dbReference type="ARBA" id="ARBA00022763"/>
    </source>
</evidence>
<dbReference type="PROSITE" id="PS51192">
    <property type="entry name" value="HELICASE_ATP_BIND_1"/>
    <property type="match status" value="1"/>
</dbReference>
<feature type="domain" description="Helicase C-terminal" evidence="10">
    <location>
        <begin position="484"/>
        <end position="654"/>
    </location>
</feature>
<keyword evidence="1" id="KW-0547">Nucleotide-binding</keyword>
<keyword evidence="4 11" id="KW-0347">Helicase</keyword>
<dbReference type="Pfam" id="PF00271">
    <property type="entry name" value="Helicase_C"/>
    <property type="match status" value="1"/>
</dbReference>
<dbReference type="PANTHER" id="PTHR47964:SF1">
    <property type="entry name" value="ATP-DEPENDENT DNA HELICASE HOMOLOG RECG, CHLOROPLASTIC"/>
    <property type="match status" value="1"/>
</dbReference>
<dbReference type="PROSITE" id="PS51194">
    <property type="entry name" value="HELICASE_CTER"/>
    <property type="match status" value="1"/>
</dbReference>
<dbReference type="InterPro" id="IPR045562">
    <property type="entry name" value="RecG_dom3_C"/>
</dbReference>
<evidence type="ECO:0000259" key="10">
    <source>
        <dbReference type="PROSITE" id="PS51194"/>
    </source>
</evidence>
<dbReference type="GO" id="GO:0003677">
    <property type="term" value="F:DNA binding"/>
    <property type="evidence" value="ECO:0007669"/>
    <property type="project" value="UniProtKB-KW"/>
</dbReference>
<keyword evidence="6" id="KW-0238">DNA-binding</keyword>
<evidence type="ECO:0000256" key="6">
    <source>
        <dbReference type="ARBA" id="ARBA00023125"/>
    </source>
</evidence>
<dbReference type="OrthoDB" id="9804325at2"/>
<evidence type="ECO:0000313" key="11">
    <source>
        <dbReference type="EMBL" id="TWT71797.1"/>
    </source>
</evidence>
<dbReference type="InterPro" id="IPR001650">
    <property type="entry name" value="Helicase_C-like"/>
</dbReference>
<organism evidence="11 12">
    <name type="scientific">Crateriforma conspicua</name>
    <dbReference type="NCBI Taxonomy" id="2527996"/>
    <lineage>
        <taxon>Bacteria</taxon>
        <taxon>Pseudomonadati</taxon>
        <taxon>Planctomycetota</taxon>
        <taxon>Planctomycetia</taxon>
        <taxon>Planctomycetales</taxon>
        <taxon>Planctomycetaceae</taxon>
        <taxon>Crateriforma</taxon>
    </lineage>
</organism>
<keyword evidence="2" id="KW-0227">DNA damage</keyword>
<evidence type="ECO:0000259" key="9">
    <source>
        <dbReference type="PROSITE" id="PS51192"/>
    </source>
</evidence>
<keyword evidence="12" id="KW-1185">Reference proteome</keyword>
<dbReference type="InterPro" id="IPR047112">
    <property type="entry name" value="RecG/Mfd"/>
</dbReference>
<evidence type="ECO:0000256" key="8">
    <source>
        <dbReference type="ARBA" id="ARBA00049819"/>
    </source>
</evidence>
<reference evidence="11 12" key="1">
    <citation type="submission" date="2019-02" db="EMBL/GenBank/DDBJ databases">
        <title>Deep-cultivation of Planctomycetes and their phenomic and genomic characterization uncovers novel biology.</title>
        <authorList>
            <person name="Wiegand S."/>
            <person name="Jogler M."/>
            <person name="Boedeker C."/>
            <person name="Pinto D."/>
            <person name="Vollmers J."/>
            <person name="Rivas-Marin E."/>
            <person name="Kohn T."/>
            <person name="Peeters S.H."/>
            <person name="Heuer A."/>
            <person name="Rast P."/>
            <person name="Oberbeckmann S."/>
            <person name="Bunk B."/>
            <person name="Jeske O."/>
            <person name="Meyerdierks A."/>
            <person name="Storesund J.E."/>
            <person name="Kallscheuer N."/>
            <person name="Luecker S."/>
            <person name="Lage O.M."/>
            <person name="Pohl T."/>
            <person name="Merkel B.J."/>
            <person name="Hornburger P."/>
            <person name="Mueller R.-W."/>
            <person name="Bruemmer F."/>
            <person name="Labrenz M."/>
            <person name="Spormann A.M."/>
            <person name="Op Den Camp H."/>
            <person name="Overmann J."/>
            <person name="Amann R."/>
            <person name="Jetten M.S.M."/>
            <person name="Mascher T."/>
            <person name="Medema M.H."/>
            <person name="Devos D.P."/>
            <person name="Kaster A.-K."/>
            <person name="Ovreas L."/>
            <person name="Rohde M."/>
            <person name="Galperin M.Y."/>
            <person name="Jogler C."/>
        </authorList>
    </citation>
    <scope>NUCLEOTIDE SEQUENCE [LARGE SCALE GENOMIC DNA]</scope>
    <source>
        <strain evidence="11 12">Pan14r</strain>
    </source>
</reference>
<comment type="caution">
    <text evidence="11">The sequence shown here is derived from an EMBL/GenBank/DDBJ whole genome shotgun (WGS) entry which is preliminary data.</text>
</comment>
<evidence type="ECO:0000256" key="3">
    <source>
        <dbReference type="ARBA" id="ARBA00022801"/>
    </source>
</evidence>
<dbReference type="InterPro" id="IPR033454">
    <property type="entry name" value="RecG_wedge"/>
</dbReference>
<dbReference type="GO" id="GO:0005524">
    <property type="term" value="F:ATP binding"/>
    <property type="evidence" value="ECO:0007669"/>
    <property type="project" value="UniProtKB-KW"/>
</dbReference>
<keyword evidence="7" id="KW-0234">DNA repair</keyword>
<evidence type="ECO:0000256" key="4">
    <source>
        <dbReference type="ARBA" id="ARBA00022806"/>
    </source>
</evidence>
<gene>
    <name evidence="11" type="primary">recG</name>
    <name evidence="11" type="ORF">Pan14r_41140</name>
</gene>
<dbReference type="NCBIfam" id="NF008168">
    <property type="entry name" value="PRK10917.2-2"/>
    <property type="match status" value="1"/>
</dbReference>
<dbReference type="InterPro" id="IPR014001">
    <property type="entry name" value="Helicase_ATP-bd"/>
</dbReference>
<dbReference type="CDD" id="cd04488">
    <property type="entry name" value="RecG_wedge_OBF"/>
    <property type="match status" value="1"/>
</dbReference>
<name>A0A5C5Y801_9PLAN</name>
<dbReference type="RefSeq" id="WP_146440010.1">
    <property type="nucleotide sequence ID" value="NZ_SJPL01000001.1"/>
</dbReference>
<dbReference type="SMART" id="SM00490">
    <property type="entry name" value="HELICc"/>
    <property type="match status" value="1"/>
</dbReference>
<dbReference type="Pfam" id="PF19833">
    <property type="entry name" value="RecG_dom3_C"/>
    <property type="match status" value="1"/>
</dbReference>